<comment type="caution">
    <text evidence="4">The sequence shown here is derived from an EMBL/GenBank/DDBJ whole genome shotgun (WGS) entry which is preliminary data.</text>
</comment>
<dbReference type="Gene3D" id="2.80.10.50">
    <property type="match status" value="1"/>
</dbReference>
<evidence type="ECO:0000256" key="2">
    <source>
        <dbReference type="ARBA" id="ARBA00022737"/>
    </source>
</evidence>
<keyword evidence="2" id="KW-0677">Repeat</keyword>
<reference evidence="4 5" key="1">
    <citation type="submission" date="2018-06" db="EMBL/GenBank/DDBJ databases">
        <title>Comparative genomics reveals the genomic features of Rhizophagus irregularis, R. cerebriforme, R. diaphanum and Gigaspora rosea, and their symbiotic lifestyle signature.</title>
        <authorList>
            <person name="Morin E."/>
            <person name="San Clemente H."/>
            <person name="Chen E.C.H."/>
            <person name="De La Providencia I."/>
            <person name="Hainaut M."/>
            <person name="Kuo A."/>
            <person name="Kohler A."/>
            <person name="Murat C."/>
            <person name="Tang N."/>
            <person name="Roy S."/>
            <person name="Loubradou J."/>
            <person name="Henrissat B."/>
            <person name="Grigoriev I.V."/>
            <person name="Corradi N."/>
            <person name="Roux C."/>
            <person name="Martin F.M."/>
        </authorList>
    </citation>
    <scope>NUCLEOTIDE SEQUENCE [LARGE SCALE GENOMIC DNA]</scope>
    <source>
        <strain evidence="4 5">DAOM 227022</strain>
    </source>
</reference>
<dbReference type="CDD" id="cd23263">
    <property type="entry name" value="beta-trefoil_MIR"/>
    <property type="match status" value="1"/>
</dbReference>
<dbReference type="Proteomes" id="UP000265703">
    <property type="component" value="Unassembled WGS sequence"/>
</dbReference>
<dbReference type="SUPFAM" id="SSF82109">
    <property type="entry name" value="MIR domain"/>
    <property type="match status" value="1"/>
</dbReference>
<evidence type="ECO:0000259" key="3">
    <source>
        <dbReference type="PROSITE" id="PS50919"/>
    </source>
</evidence>
<protein>
    <recommendedName>
        <fullName evidence="3">MIR domain-containing protein</fullName>
    </recommendedName>
</protein>
<dbReference type="OrthoDB" id="2311329at2759"/>
<keyword evidence="1" id="KW-0732">Signal</keyword>
<name>A0A397S743_9GLOM</name>
<dbReference type="PROSITE" id="PS50919">
    <property type="entry name" value="MIR"/>
    <property type="match status" value="1"/>
</dbReference>
<dbReference type="SMART" id="SM00472">
    <property type="entry name" value="MIR"/>
    <property type="match status" value="1"/>
</dbReference>
<accession>A0A397S743</accession>
<dbReference type="EMBL" id="QKYT01000951">
    <property type="protein sequence ID" value="RIA80516.1"/>
    <property type="molecule type" value="Genomic_DNA"/>
</dbReference>
<dbReference type="PANTHER" id="PTHR46809">
    <property type="entry name" value="STROMAL CELL-DERIVED FACTOR 2-LIKE PROTEIN"/>
    <property type="match status" value="1"/>
</dbReference>
<evidence type="ECO:0000256" key="1">
    <source>
        <dbReference type="ARBA" id="ARBA00022729"/>
    </source>
</evidence>
<organism evidence="4 5">
    <name type="scientific">Glomus cerebriforme</name>
    <dbReference type="NCBI Taxonomy" id="658196"/>
    <lineage>
        <taxon>Eukaryota</taxon>
        <taxon>Fungi</taxon>
        <taxon>Fungi incertae sedis</taxon>
        <taxon>Mucoromycota</taxon>
        <taxon>Glomeromycotina</taxon>
        <taxon>Glomeromycetes</taxon>
        <taxon>Glomerales</taxon>
        <taxon>Glomeraceae</taxon>
        <taxon>Glomus</taxon>
    </lineage>
</organism>
<proteinExistence type="predicted"/>
<gene>
    <name evidence="4" type="ORF">C1645_792375</name>
</gene>
<sequence>MNDLMKYFDESISKEMKMIKYGSLIALKHSATGKYLSSCDINYQTGVKNQLIYAGNANIDSNALWIISHPIKQKDEPLVYGGLFYLEHYKLNKHIFPDSDHNGPSGKYAQVYCSGKINTYALFYCISAAKTKDDNSLYVNTNDKINLKSRKQKYILRSHESTFDIDYEQFQEVVGHQDRINGYDEV</sequence>
<keyword evidence="5" id="KW-1185">Reference proteome</keyword>
<feature type="domain" description="MIR" evidence="3">
    <location>
        <begin position="16"/>
        <end position="70"/>
    </location>
</feature>
<evidence type="ECO:0000313" key="5">
    <source>
        <dbReference type="Proteomes" id="UP000265703"/>
    </source>
</evidence>
<dbReference type="InterPro" id="IPR016093">
    <property type="entry name" value="MIR_motif"/>
</dbReference>
<dbReference type="PANTHER" id="PTHR46809:SF2">
    <property type="entry name" value="GH21273P"/>
    <property type="match status" value="1"/>
</dbReference>
<evidence type="ECO:0000313" key="4">
    <source>
        <dbReference type="EMBL" id="RIA80516.1"/>
    </source>
</evidence>
<dbReference type="InterPro" id="IPR036300">
    <property type="entry name" value="MIR_dom_sf"/>
</dbReference>
<dbReference type="AlphaFoldDB" id="A0A397S743"/>